<dbReference type="GO" id="GO:0006275">
    <property type="term" value="P:regulation of DNA replication"/>
    <property type="evidence" value="ECO:0007669"/>
    <property type="project" value="InterPro"/>
</dbReference>
<comment type="similarity">
    <text evidence="1 4">Belongs to the PCNA family.</text>
</comment>
<dbReference type="Pfam" id="PF02747">
    <property type="entry name" value="PCNA_C"/>
    <property type="match status" value="2"/>
</dbReference>
<dbReference type="InterPro" id="IPR046938">
    <property type="entry name" value="DNA_clamp_sf"/>
</dbReference>
<evidence type="ECO:0000256" key="3">
    <source>
        <dbReference type="RuleBase" id="RU000641"/>
    </source>
</evidence>
<dbReference type="CDD" id="cd00577">
    <property type="entry name" value="PCNA"/>
    <property type="match status" value="1"/>
</dbReference>
<evidence type="ECO:0000256" key="4">
    <source>
        <dbReference type="RuleBase" id="RU003671"/>
    </source>
</evidence>
<dbReference type="InterPro" id="IPR022648">
    <property type="entry name" value="Pr_cel_nuc_antig_N"/>
</dbReference>
<evidence type="ECO:0000313" key="9">
    <source>
        <dbReference type="Proteomes" id="UP001049176"/>
    </source>
</evidence>
<dbReference type="PROSITE" id="PS01251">
    <property type="entry name" value="PCNA_1"/>
    <property type="match status" value="1"/>
</dbReference>
<dbReference type="PRINTS" id="PR00339">
    <property type="entry name" value="PCNACYCLIN"/>
</dbReference>
<protein>
    <recommendedName>
        <fullName evidence="3">DNA sliding clamp PCNA</fullName>
    </recommendedName>
</protein>
<dbReference type="GO" id="GO:0006272">
    <property type="term" value="P:leading strand elongation"/>
    <property type="evidence" value="ECO:0007669"/>
    <property type="project" value="TreeGrafter"/>
</dbReference>
<dbReference type="GO" id="GO:0030337">
    <property type="term" value="F:DNA polymerase processivity factor activity"/>
    <property type="evidence" value="ECO:0007669"/>
    <property type="project" value="InterPro"/>
</dbReference>
<evidence type="ECO:0000256" key="2">
    <source>
        <dbReference type="ARBA" id="ARBA00023125"/>
    </source>
</evidence>
<dbReference type="Proteomes" id="UP001049176">
    <property type="component" value="Chromosome 3"/>
</dbReference>
<dbReference type="Pfam" id="PF00705">
    <property type="entry name" value="PCNA_N"/>
    <property type="match status" value="1"/>
</dbReference>
<feature type="compositionally biased region" description="Basic residues" evidence="5">
    <location>
        <begin position="251"/>
        <end position="261"/>
    </location>
</feature>
<dbReference type="SUPFAM" id="SSF55979">
    <property type="entry name" value="DNA clamp"/>
    <property type="match status" value="2"/>
</dbReference>
<dbReference type="GO" id="GO:0043626">
    <property type="term" value="C:PCNA complex"/>
    <property type="evidence" value="ECO:0007669"/>
    <property type="project" value="TreeGrafter"/>
</dbReference>
<keyword evidence="2 4" id="KW-0238">DNA-binding</keyword>
<gene>
    <name evidence="8" type="ORF">E1B28_005628</name>
</gene>
<keyword evidence="9" id="KW-1185">Reference proteome</keyword>
<evidence type="ECO:0000259" key="7">
    <source>
        <dbReference type="Pfam" id="PF02747"/>
    </source>
</evidence>
<comment type="function">
    <text evidence="3">This protein is an auxiliary protein of DNA polymerase delta and is involved in the control of eukaryotic DNA replication by increasing the polymerase's processivity during elongation of the leading strand.</text>
</comment>
<comment type="caution">
    <text evidence="8">The sequence shown here is derived from an EMBL/GenBank/DDBJ whole genome shotgun (WGS) entry which is preliminary data.</text>
</comment>
<evidence type="ECO:0000313" key="8">
    <source>
        <dbReference type="EMBL" id="KAG7094815.1"/>
    </source>
</evidence>
<dbReference type="GO" id="GO:0006298">
    <property type="term" value="P:mismatch repair"/>
    <property type="evidence" value="ECO:0007669"/>
    <property type="project" value="TreeGrafter"/>
</dbReference>
<evidence type="ECO:0000259" key="6">
    <source>
        <dbReference type="Pfam" id="PF00705"/>
    </source>
</evidence>
<dbReference type="OrthoDB" id="534348at2759"/>
<feature type="domain" description="Proliferating cell nuclear antigen PCNA N-terminal" evidence="6">
    <location>
        <begin position="1"/>
        <end position="127"/>
    </location>
</feature>
<evidence type="ECO:0000256" key="1">
    <source>
        <dbReference type="ARBA" id="ARBA00010462"/>
    </source>
</evidence>
<comment type="subcellular location">
    <subcellularLocation>
        <location evidence="3">Nucleus</location>
    </subcellularLocation>
</comment>
<dbReference type="Gene3D" id="3.70.10.10">
    <property type="match status" value="1"/>
</dbReference>
<dbReference type="PROSITE" id="PS00293">
    <property type="entry name" value="PCNA_2"/>
    <property type="match status" value="1"/>
</dbReference>
<proteinExistence type="inferred from homology"/>
<dbReference type="HAMAP" id="MF_00317">
    <property type="entry name" value="DNApol_clamp_arch"/>
    <property type="match status" value="1"/>
</dbReference>
<dbReference type="InterPro" id="IPR022649">
    <property type="entry name" value="Pr_cel_nuc_antig_C"/>
</dbReference>
<organism evidence="8 9">
    <name type="scientific">Marasmius oreades</name>
    <name type="common">fairy-ring Marasmius</name>
    <dbReference type="NCBI Taxonomy" id="181124"/>
    <lineage>
        <taxon>Eukaryota</taxon>
        <taxon>Fungi</taxon>
        <taxon>Dikarya</taxon>
        <taxon>Basidiomycota</taxon>
        <taxon>Agaricomycotina</taxon>
        <taxon>Agaricomycetes</taxon>
        <taxon>Agaricomycetidae</taxon>
        <taxon>Agaricales</taxon>
        <taxon>Marasmiineae</taxon>
        <taxon>Marasmiaceae</taxon>
        <taxon>Marasmius</taxon>
    </lineage>
</organism>
<sequence>MFEAKLSSSTALIFKKTFEIVKDLISDTNVSCDEDGIRIQAMDSSHVALICVHLKDDFFKRYRCDRPVTLGMSMPSFVKLLKAAKDDDRVKLSVENEEGDVLKVDYEGRKSNRISSYTLNLLTIDGDDLSIPLQEYHAKVIMPSVEFAGIVKDLMAVHDNVAVDVSKTGFKLEASGHQATGEVWVKSDVPVIPVTEEDDGSEDGDGHRTLVEEEEEDHKPPIIKKRKLQDLTNAHTRSSPGPSSSPDSKHKLSSLKIKRSHSQGDENEDTSNAQTIIQVTSRVSGLTFKLKYLQTICKCAALAETVELLFSPDVPLLVRYNLGKSHGYIRYYLAPQIGDDG</sequence>
<dbReference type="GO" id="GO:0003677">
    <property type="term" value="F:DNA binding"/>
    <property type="evidence" value="ECO:0007669"/>
    <property type="project" value="UniProtKB-KW"/>
</dbReference>
<dbReference type="GO" id="GO:0019985">
    <property type="term" value="P:translesion synthesis"/>
    <property type="evidence" value="ECO:0007669"/>
    <property type="project" value="TreeGrafter"/>
</dbReference>
<feature type="region of interest" description="Disordered" evidence="5">
    <location>
        <begin position="194"/>
        <end position="273"/>
    </location>
</feature>
<feature type="domain" description="Proliferating cell nuclear antigen PCNA C-terminal" evidence="7">
    <location>
        <begin position="131"/>
        <end position="188"/>
    </location>
</feature>
<name>A0A9P7S3Y1_9AGAR</name>
<dbReference type="GeneID" id="66074704"/>
<dbReference type="EMBL" id="CM032183">
    <property type="protein sequence ID" value="KAG7094815.1"/>
    <property type="molecule type" value="Genomic_DNA"/>
</dbReference>
<dbReference type="InterPro" id="IPR000730">
    <property type="entry name" value="Pr_cel_nuc_antig"/>
</dbReference>
<dbReference type="Gene3D" id="3.10.150.10">
    <property type="entry name" value="DNA Polymerase III, subunit A, domain 2"/>
    <property type="match status" value="1"/>
</dbReference>
<reference evidence="8" key="1">
    <citation type="journal article" date="2021" name="Genome Biol. Evol.">
        <title>The assembled and annotated genome of the fairy-ring fungus Marasmius oreades.</title>
        <authorList>
            <person name="Hiltunen M."/>
            <person name="Ament-Velasquez S.L."/>
            <person name="Johannesson H."/>
        </authorList>
    </citation>
    <scope>NUCLEOTIDE SEQUENCE</scope>
    <source>
        <strain evidence="8">03SP1</strain>
    </source>
</reference>
<dbReference type="InterPro" id="IPR022659">
    <property type="entry name" value="Pr_cel_nuc_antig_CS"/>
</dbReference>
<feature type="domain" description="Proliferating cell nuclear antigen PCNA C-terminal" evidence="7">
    <location>
        <begin position="267"/>
        <end position="335"/>
    </location>
</feature>
<dbReference type="NCBIfam" id="TIGR00590">
    <property type="entry name" value="pcna"/>
    <property type="match status" value="1"/>
</dbReference>
<dbReference type="AlphaFoldDB" id="A0A9P7S3Y1"/>
<dbReference type="PANTHER" id="PTHR11352:SF0">
    <property type="entry name" value="PROLIFERATING CELL NUCLEAR ANTIGEN"/>
    <property type="match status" value="1"/>
</dbReference>
<dbReference type="RefSeq" id="XP_043011285.1">
    <property type="nucleotide sequence ID" value="XM_043150198.1"/>
</dbReference>
<keyword evidence="3" id="KW-0539">Nucleus</keyword>
<accession>A0A9P7S3Y1</accession>
<dbReference type="KEGG" id="more:E1B28_005628"/>
<keyword evidence="4" id="KW-0235">DNA replication</keyword>
<evidence type="ECO:0000256" key="5">
    <source>
        <dbReference type="SAM" id="MobiDB-lite"/>
    </source>
</evidence>
<dbReference type="PANTHER" id="PTHR11352">
    <property type="entry name" value="PROLIFERATING CELL NUCLEAR ANTIGEN"/>
    <property type="match status" value="1"/>
</dbReference>